<dbReference type="Gene3D" id="3.40.50.720">
    <property type="entry name" value="NAD(P)-binding Rossmann-like Domain"/>
    <property type="match status" value="1"/>
</dbReference>
<dbReference type="EMBL" id="WQKZ01000001">
    <property type="protein sequence ID" value="MVN74784.1"/>
    <property type="molecule type" value="Genomic_DNA"/>
</dbReference>
<dbReference type="InterPro" id="IPR051606">
    <property type="entry name" value="Polyketide_Oxido-like"/>
</dbReference>
<dbReference type="Pfam" id="PF13460">
    <property type="entry name" value="NAD_binding_10"/>
    <property type="match status" value="1"/>
</dbReference>
<dbReference type="GO" id="GO:0042602">
    <property type="term" value="F:riboflavin reductase (NADPH) activity"/>
    <property type="evidence" value="ECO:0007669"/>
    <property type="project" value="TreeGrafter"/>
</dbReference>
<feature type="domain" description="NAD(P)-binding" evidence="1">
    <location>
        <begin position="8"/>
        <end position="176"/>
    </location>
</feature>
<dbReference type="GO" id="GO:0004074">
    <property type="term" value="F:biliverdin reductase [NAD(P)H] activity"/>
    <property type="evidence" value="ECO:0007669"/>
    <property type="project" value="TreeGrafter"/>
</dbReference>
<reference evidence="2 3" key="1">
    <citation type="submission" date="2019-12" db="EMBL/GenBank/DDBJ databases">
        <title>Hymenobacter sp. HMF4947 Genome sequencing and assembly.</title>
        <authorList>
            <person name="Kang H."/>
            <person name="Cha I."/>
            <person name="Kim H."/>
            <person name="Joh K."/>
        </authorList>
    </citation>
    <scope>NUCLEOTIDE SEQUENCE [LARGE SCALE GENOMIC DNA]</scope>
    <source>
        <strain evidence="2 3">HMF4947</strain>
    </source>
</reference>
<gene>
    <name evidence="2" type="ORF">GO988_00430</name>
</gene>
<dbReference type="RefSeq" id="WP_157561569.1">
    <property type="nucleotide sequence ID" value="NZ_WQKZ01000001.1"/>
</dbReference>
<keyword evidence="3" id="KW-1185">Reference proteome</keyword>
<name>A0A7K1T8Q7_9BACT</name>
<evidence type="ECO:0000313" key="2">
    <source>
        <dbReference type="EMBL" id="MVN74784.1"/>
    </source>
</evidence>
<dbReference type="AlphaFoldDB" id="A0A7K1T8Q7"/>
<comment type="caution">
    <text evidence="2">The sequence shown here is derived from an EMBL/GenBank/DDBJ whole genome shotgun (WGS) entry which is preliminary data.</text>
</comment>
<proteinExistence type="predicted"/>
<dbReference type="PANTHER" id="PTHR43355:SF2">
    <property type="entry name" value="FLAVIN REDUCTASE (NADPH)"/>
    <property type="match status" value="1"/>
</dbReference>
<protein>
    <submittedName>
        <fullName evidence="2">NAD(P)H-binding protein</fullName>
    </submittedName>
</protein>
<organism evidence="2 3">
    <name type="scientific">Hymenobacter ginkgonis</name>
    <dbReference type="NCBI Taxonomy" id="2682976"/>
    <lineage>
        <taxon>Bacteria</taxon>
        <taxon>Pseudomonadati</taxon>
        <taxon>Bacteroidota</taxon>
        <taxon>Cytophagia</taxon>
        <taxon>Cytophagales</taxon>
        <taxon>Hymenobacteraceae</taxon>
        <taxon>Hymenobacter</taxon>
    </lineage>
</organism>
<sequence length="191" mass="20873">MKNVLVVGASGTIAGQVIALLAEQPDLNLTLFLRSARRLHRLPARARVVEGDALNYDHLKAAVAGQDVVYVNLAGDLKSMAQNIARAMHEARVKRVIFVSSIGIYDAPLKPVLKPYRAAADVFETSALDYTILRPAWFTTANEVDFEITKKGTPEKGSVISQKSLATFIAQLIESPEKYVRESLGINKPLS</sequence>
<dbReference type="Proteomes" id="UP000441336">
    <property type="component" value="Unassembled WGS sequence"/>
</dbReference>
<dbReference type="InterPro" id="IPR016040">
    <property type="entry name" value="NAD(P)-bd_dom"/>
</dbReference>
<dbReference type="PANTHER" id="PTHR43355">
    <property type="entry name" value="FLAVIN REDUCTASE (NADPH)"/>
    <property type="match status" value="1"/>
</dbReference>
<evidence type="ECO:0000313" key="3">
    <source>
        <dbReference type="Proteomes" id="UP000441336"/>
    </source>
</evidence>
<evidence type="ECO:0000259" key="1">
    <source>
        <dbReference type="Pfam" id="PF13460"/>
    </source>
</evidence>
<accession>A0A7K1T8Q7</accession>
<dbReference type="InterPro" id="IPR036291">
    <property type="entry name" value="NAD(P)-bd_dom_sf"/>
</dbReference>
<dbReference type="SUPFAM" id="SSF51735">
    <property type="entry name" value="NAD(P)-binding Rossmann-fold domains"/>
    <property type="match status" value="1"/>
</dbReference>